<dbReference type="InterPro" id="IPR002182">
    <property type="entry name" value="NB-ARC"/>
</dbReference>
<dbReference type="Pfam" id="PF00931">
    <property type="entry name" value="NB-ARC"/>
    <property type="match status" value="1"/>
</dbReference>
<organism evidence="5 6">
    <name type="scientific">Cardamine amara subsp. amara</name>
    <dbReference type="NCBI Taxonomy" id="228776"/>
    <lineage>
        <taxon>Eukaryota</taxon>
        <taxon>Viridiplantae</taxon>
        <taxon>Streptophyta</taxon>
        <taxon>Embryophyta</taxon>
        <taxon>Tracheophyta</taxon>
        <taxon>Spermatophyta</taxon>
        <taxon>Magnoliopsida</taxon>
        <taxon>eudicotyledons</taxon>
        <taxon>Gunneridae</taxon>
        <taxon>Pentapetalae</taxon>
        <taxon>rosids</taxon>
        <taxon>malvids</taxon>
        <taxon>Brassicales</taxon>
        <taxon>Brassicaceae</taxon>
        <taxon>Cardamineae</taxon>
        <taxon>Cardamine</taxon>
    </lineage>
</organism>
<comment type="similarity">
    <text evidence="1">Belongs to the disease resistance NB-LRR family.</text>
</comment>
<name>A0ABD0ZYP9_CARAN</name>
<dbReference type="PRINTS" id="PR00364">
    <property type="entry name" value="DISEASERSIST"/>
</dbReference>
<dbReference type="Pfam" id="PF05659">
    <property type="entry name" value="RPW8"/>
    <property type="match status" value="1"/>
</dbReference>
<protein>
    <submittedName>
        <fullName evidence="5">Disease resistance protein</fullName>
    </submittedName>
</protein>
<dbReference type="PANTHER" id="PTHR36766:SF3">
    <property type="entry name" value="RPW8 DOMAIN-CONTAINING PROTEIN"/>
    <property type="match status" value="1"/>
</dbReference>
<evidence type="ECO:0000313" key="5">
    <source>
        <dbReference type="EMBL" id="KAL1196544.1"/>
    </source>
</evidence>
<dbReference type="Gene3D" id="3.80.10.10">
    <property type="entry name" value="Ribonuclease Inhibitor"/>
    <property type="match status" value="1"/>
</dbReference>
<dbReference type="FunFam" id="3.40.50.300:FF:003793">
    <property type="entry name" value="Probable disease resistance protein At5g66900"/>
    <property type="match status" value="1"/>
</dbReference>
<sequence>MTDLVGGAVVGALFGEALKFLIDEAKKVKAFKSLFKELVSTMERLVPLTEKIDASRDRLDLDVGELKELKETIERANIVVKKCSRVRWFHICSKSKLQGEIVQVNTDMLKFCQMDLQLIQHKYQLQSMEANNTNFQILNEKVDRLIVPAQPVSKDLCSVPKLNMVPVGLDWPLRELKKKLLDDSVNSLVVSASPGCGKTTLVTQLCHDEDIKREFKNIFFTVVSSTPNFRVIVQDLLHHNGYGASTFENDLQAGNALRNLLDKLKENSEKTLLVLDDVWNGAESLLRKFGITSPDFKILVTSRFEFQSFGPTYHLKPLEEGDAKALLIQWASRPDHASPAEYEELLQNILKRCNGIPILIEVVGASLKGRSLSSWKGLVESWSEGETILDINTTVLECLQPSFNALKPQLKECFLDMGLFLEDQKIRASVIIDIWVELYGKGSTVCMKYLEDFASQNLLKVVPLASNKHEDGFYNDFLVTQHDTLRELAIYQTESEGILERKRLNLEIREDTFPDWCLNPRHAIVNASLLSISTDDLFSSSWVEMDCPNVKALVLNLSSADYKLPSFIAEMKKLKVLIITNHGSSSVRLSNLSCLSSLPNLKRIRFEKVSITLLDIPKLGLKSLEKLSLWLCHVVEVLNESEVDVSKTLQSLQEIEIDCCNLVELPYWISQVVSLKKLSVTNCNKLCRILESFGNLGNLEMLRLSSCPSLLELPETIEKLSKLRFLDVSGGFQLKKLPLEIGNLQKLEKISMRDCYRCELPDSVKKLENLEVKCDEETAFLWKRFKPKMMNLTITEEETEHNLNLF</sequence>
<dbReference type="Gene3D" id="3.40.50.300">
    <property type="entry name" value="P-loop containing nucleotide triphosphate hydrolases"/>
    <property type="match status" value="1"/>
</dbReference>
<reference evidence="5 6" key="1">
    <citation type="submission" date="2024-04" db="EMBL/GenBank/DDBJ databases">
        <title>Genome assembly C_amara_ONT_v2.</title>
        <authorList>
            <person name="Yant L."/>
            <person name="Moore C."/>
            <person name="Slenker M."/>
        </authorList>
    </citation>
    <scope>NUCLEOTIDE SEQUENCE [LARGE SCALE GENOMIC DNA]</scope>
    <source>
        <tissue evidence="5">Leaf</tissue>
    </source>
</reference>
<dbReference type="InterPro" id="IPR027417">
    <property type="entry name" value="P-loop_NTPase"/>
</dbReference>
<dbReference type="SUPFAM" id="SSF52058">
    <property type="entry name" value="L domain-like"/>
    <property type="match status" value="1"/>
</dbReference>
<accession>A0ABD0ZYP9</accession>
<keyword evidence="6" id="KW-1185">Reference proteome</keyword>
<dbReference type="SUPFAM" id="SSF52540">
    <property type="entry name" value="P-loop containing nucleoside triphosphate hydrolases"/>
    <property type="match status" value="1"/>
</dbReference>
<evidence type="ECO:0000256" key="2">
    <source>
        <dbReference type="ARBA" id="ARBA00022737"/>
    </source>
</evidence>
<feature type="domain" description="RPW8" evidence="4">
    <location>
        <begin position="1"/>
        <end position="150"/>
    </location>
</feature>
<dbReference type="EMBL" id="JBANAX010000702">
    <property type="protein sequence ID" value="KAL1196544.1"/>
    <property type="molecule type" value="Genomic_DNA"/>
</dbReference>
<dbReference type="InterPro" id="IPR008808">
    <property type="entry name" value="Powdery_mildew-R_dom"/>
</dbReference>
<keyword evidence="3" id="KW-0611">Plant defense</keyword>
<dbReference type="InterPro" id="IPR032675">
    <property type="entry name" value="LRR_dom_sf"/>
</dbReference>
<dbReference type="InterPro" id="IPR042197">
    <property type="entry name" value="Apaf_helical"/>
</dbReference>
<comment type="caution">
    <text evidence="5">The sequence shown here is derived from an EMBL/GenBank/DDBJ whole genome shotgun (WGS) entry which is preliminary data.</text>
</comment>
<dbReference type="PANTHER" id="PTHR36766">
    <property type="entry name" value="PLANT BROAD-SPECTRUM MILDEW RESISTANCE PROTEIN RPW8"/>
    <property type="match status" value="1"/>
</dbReference>
<gene>
    <name evidence="5" type="ORF">V5N11_023233</name>
</gene>
<dbReference type="Gene3D" id="1.10.10.10">
    <property type="entry name" value="Winged helix-like DNA-binding domain superfamily/Winged helix DNA-binding domain"/>
    <property type="match status" value="1"/>
</dbReference>
<dbReference type="GO" id="GO:0006952">
    <property type="term" value="P:defense response"/>
    <property type="evidence" value="ECO:0007669"/>
    <property type="project" value="UniProtKB-KW"/>
</dbReference>
<evidence type="ECO:0000259" key="4">
    <source>
        <dbReference type="PROSITE" id="PS51153"/>
    </source>
</evidence>
<keyword evidence="2" id="KW-0677">Repeat</keyword>
<dbReference type="Proteomes" id="UP001558713">
    <property type="component" value="Unassembled WGS sequence"/>
</dbReference>
<evidence type="ECO:0000256" key="3">
    <source>
        <dbReference type="ARBA" id="ARBA00022821"/>
    </source>
</evidence>
<dbReference type="InterPro" id="IPR036388">
    <property type="entry name" value="WH-like_DNA-bd_sf"/>
</dbReference>
<dbReference type="Gene3D" id="1.10.8.430">
    <property type="entry name" value="Helical domain of apoptotic protease-activating factors"/>
    <property type="match status" value="1"/>
</dbReference>
<proteinExistence type="inferred from homology"/>
<dbReference type="AlphaFoldDB" id="A0ABD0ZYP9"/>
<dbReference type="PROSITE" id="PS51153">
    <property type="entry name" value="RPW8"/>
    <property type="match status" value="1"/>
</dbReference>
<evidence type="ECO:0000313" key="6">
    <source>
        <dbReference type="Proteomes" id="UP001558713"/>
    </source>
</evidence>
<evidence type="ECO:0000256" key="1">
    <source>
        <dbReference type="ARBA" id="ARBA00008894"/>
    </source>
</evidence>